<proteinExistence type="predicted"/>
<evidence type="ECO:0000313" key="2">
    <source>
        <dbReference type="EMBL" id="BAE55974.1"/>
    </source>
</evidence>
<dbReference type="Proteomes" id="UP000006564">
    <property type="component" value="Chromosome 1"/>
</dbReference>
<accession>Q2UR41</accession>
<gene>
    <name evidence="2" type="ORF">AO090005000983</name>
</gene>
<organism evidence="2 3">
    <name type="scientific">Aspergillus oryzae (strain ATCC 42149 / RIB 40)</name>
    <name type="common">Yellow koji mold</name>
    <dbReference type="NCBI Taxonomy" id="510516"/>
    <lineage>
        <taxon>Eukaryota</taxon>
        <taxon>Fungi</taxon>
        <taxon>Dikarya</taxon>
        <taxon>Ascomycota</taxon>
        <taxon>Pezizomycotina</taxon>
        <taxon>Eurotiomycetes</taxon>
        <taxon>Eurotiomycetidae</taxon>
        <taxon>Eurotiales</taxon>
        <taxon>Aspergillaceae</taxon>
        <taxon>Aspergillus</taxon>
        <taxon>Aspergillus subgen. Circumdati</taxon>
    </lineage>
</organism>
<keyword evidence="3" id="KW-1185">Reference proteome</keyword>
<evidence type="ECO:0000313" key="3">
    <source>
        <dbReference type="Proteomes" id="UP000006564"/>
    </source>
</evidence>
<dbReference type="VEuPathDB" id="FungiDB:AO090005000983"/>
<evidence type="ECO:0000256" key="1">
    <source>
        <dbReference type="SAM" id="MobiDB-lite"/>
    </source>
</evidence>
<dbReference type="GeneID" id="5989921"/>
<dbReference type="RefSeq" id="XP_023089180.1">
    <property type="nucleotide sequence ID" value="XM_023233772.1"/>
</dbReference>
<dbReference type="HOGENOM" id="CLU_1906309_0_0_1"/>
<protein>
    <submittedName>
        <fullName evidence="2">DNA, SC005</fullName>
    </submittedName>
</protein>
<dbReference type="EMBL" id="AP007151">
    <property type="protein sequence ID" value="BAE55974.1"/>
    <property type="molecule type" value="Genomic_DNA"/>
</dbReference>
<name>Q2UR41_ASPOR</name>
<sequence>MVQASVQMSEAKESGSSENMASGCWRRGRVFEENLGVLCGLKDSPKSLRMIFSSPKTRSSLGTPNQPGMNTCADTPFDNGLSSRRIWPLTLALRKAYIALTWKDGQLHQETGLGCCQDGGLANGECRPTNELS</sequence>
<dbReference type="AlphaFoldDB" id="Q2UR41"/>
<feature type="region of interest" description="Disordered" evidence="1">
    <location>
        <begin position="1"/>
        <end position="20"/>
    </location>
</feature>
<reference evidence="2 3" key="1">
    <citation type="journal article" date="2005" name="Nature">
        <title>Genome sequencing and analysis of Aspergillus oryzae.</title>
        <authorList>
            <person name="Machida M."/>
            <person name="Asai K."/>
            <person name="Sano M."/>
            <person name="Tanaka T."/>
            <person name="Kumagai T."/>
            <person name="Terai G."/>
            <person name="Kusumoto K."/>
            <person name="Arima T."/>
            <person name="Akita O."/>
            <person name="Kashiwagi Y."/>
            <person name="Abe K."/>
            <person name="Gomi K."/>
            <person name="Horiuchi H."/>
            <person name="Kitamoto K."/>
            <person name="Kobayashi T."/>
            <person name="Takeuchi M."/>
            <person name="Denning D.W."/>
            <person name="Galagan J.E."/>
            <person name="Nierman W.C."/>
            <person name="Yu J."/>
            <person name="Archer D.B."/>
            <person name="Bennett J.W."/>
            <person name="Bhatnagar D."/>
            <person name="Cleveland T.E."/>
            <person name="Fedorova N.D."/>
            <person name="Gotoh O."/>
            <person name="Horikawa H."/>
            <person name="Hosoyama A."/>
            <person name="Ichinomiya M."/>
            <person name="Igarashi R."/>
            <person name="Iwashita K."/>
            <person name="Juvvadi P.R."/>
            <person name="Kato M."/>
            <person name="Kato Y."/>
            <person name="Kin T."/>
            <person name="Kokubun A."/>
            <person name="Maeda H."/>
            <person name="Maeyama N."/>
            <person name="Maruyama J."/>
            <person name="Nagasaki H."/>
            <person name="Nakajima T."/>
            <person name="Oda K."/>
            <person name="Okada K."/>
            <person name="Paulsen I."/>
            <person name="Sakamoto K."/>
            <person name="Sawano T."/>
            <person name="Takahashi M."/>
            <person name="Takase K."/>
            <person name="Terabayashi Y."/>
            <person name="Wortman J."/>
            <person name="Yamada O."/>
            <person name="Yamagata Y."/>
            <person name="Anazawa H."/>
            <person name="Hata Y."/>
            <person name="Koide Y."/>
            <person name="Komori T."/>
            <person name="Koyama Y."/>
            <person name="Minetoki T."/>
            <person name="Suharnan S."/>
            <person name="Tanaka A."/>
            <person name="Isono K."/>
            <person name="Kuhara S."/>
            <person name="Ogasawara N."/>
            <person name="Kikuchi H."/>
        </authorList>
    </citation>
    <scope>NUCLEOTIDE SEQUENCE [LARGE SCALE GENOMIC DNA]</scope>
    <source>
        <strain evidence="3">ATCC 42149 / RIB 40</strain>
    </source>
</reference>
<dbReference type="KEGG" id="aor:AO090005000983"/>